<evidence type="ECO:0000313" key="2">
    <source>
        <dbReference type="EMBL" id="UQC83066.1"/>
    </source>
</evidence>
<dbReference type="GeneID" id="73342555"/>
<keyword evidence="3" id="KW-1185">Reference proteome</keyword>
<dbReference type="RefSeq" id="XP_049144688.1">
    <property type="nucleotide sequence ID" value="XM_049287545.1"/>
</dbReference>
<accession>A0A9Q8SUJ2</accession>
<feature type="compositionally biased region" description="Low complexity" evidence="1">
    <location>
        <begin position="83"/>
        <end position="92"/>
    </location>
</feature>
<dbReference type="EMBL" id="CP019476">
    <property type="protein sequence ID" value="UQC83066.1"/>
    <property type="molecule type" value="Genomic_DNA"/>
</dbReference>
<gene>
    <name evidence="2" type="ORF">CLUP02_08557</name>
</gene>
<dbReference type="AlphaFoldDB" id="A0A9Q8SUJ2"/>
<evidence type="ECO:0000256" key="1">
    <source>
        <dbReference type="SAM" id="MobiDB-lite"/>
    </source>
</evidence>
<reference evidence="2" key="1">
    <citation type="journal article" date="2021" name="Mol. Plant Microbe Interact.">
        <title>Complete Genome Sequence of the Plant-Pathogenic Fungus Colletotrichum lupini.</title>
        <authorList>
            <person name="Baroncelli R."/>
            <person name="Pensec F."/>
            <person name="Da Lio D."/>
            <person name="Boufleur T."/>
            <person name="Vicente I."/>
            <person name="Sarrocco S."/>
            <person name="Picot A."/>
            <person name="Baraldi E."/>
            <person name="Sukno S."/>
            <person name="Thon M."/>
            <person name="Le Floch G."/>
        </authorList>
    </citation>
    <scope>NUCLEOTIDE SEQUENCE</scope>
    <source>
        <strain evidence="2">IMI 504893</strain>
    </source>
</reference>
<dbReference type="Proteomes" id="UP000830671">
    <property type="component" value="Chromosome 4"/>
</dbReference>
<sequence>KGHREGNTNLTRTPRNTYNITTPLPQLLHRIKLTPEPLSLLLLLPPLLTCLALLPPLASTIPWCHPPTNLASKSNPTTPPSPSSLQPIPTSTTPRHLKATFIFLPTPSTPSPPATNIILLLVRSRL</sequence>
<feature type="non-terminal residue" evidence="2">
    <location>
        <position position="1"/>
    </location>
</feature>
<evidence type="ECO:0000313" key="3">
    <source>
        <dbReference type="Proteomes" id="UP000830671"/>
    </source>
</evidence>
<feature type="region of interest" description="Disordered" evidence="1">
    <location>
        <begin position="68"/>
        <end position="92"/>
    </location>
</feature>
<organism evidence="2 3">
    <name type="scientific">Colletotrichum lupini</name>
    <dbReference type="NCBI Taxonomy" id="145971"/>
    <lineage>
        <taxon>Eukaryota</taxon>
        <taxon>Fungi</taxon>
        <taxon>Dikarya</taxon>
        <taxon>Ascomycota</taxon>
        <taxon>Pezizomycotina</taxon>
        <taxon>Sordariomycetes</taxon>
        <taxon>Hypocreomycetidae</taxon>
        <taxon>Glomerellales</taxon>
        <taxon>Glomerellaceae</taxon>
        <taxon>Colletotrichum</taxon>
        <taxon>Colletotrichum acutatum species complex</taxon>
    </lineage>
</organism>
<proteinExistence type="predicted"/>
<protein>
    <submittedName>
        <fullName evidence="2">Uncharacterized protein</fullName>
    </submittedName>
</protein>
<dbReference type="KEGG" id="clup:CLUP02_08557"/>
<name>A0A9Q8SUJ2_9PEZI</name>